<evidence type="ECO:0000313" key="2">
    <source>
        <dbReference type="Proteomes" id="UP000076881"/>
    </source>
</evidence>
<dbReference type="AlphaFoldDB" id="A0A162I8L2"/>
<evidence type="ECO:0000313" key="1">
    <source>
        <dbReference type="EMBL" id="OAA53745.1"/>
    </source>
</evidence>
<dbReference type="EMBL" id="AZHF01000064">
    <property type="protein sequence ID" value="OAA53745.1"/>
    <property type="molecule type" value="Genomic_DNA"/>
</dbReference>
<comment type="caution">
    <text evidence="1">The sequence shown here is derived from an EMBL/GenBank/DDBJ whole genome shotgun (WGS) entry which is preliminary data.</text>
</comment>
<reference evidence="1 2" key="1">
    <citation type="journal article" date="2016" name="Genome Biol. Evol.">
        <title>Divergent and convergent evolution of fungal pathogenicity.</title>
        <authorList>
            <person name="Shang Y."/>
            <person name="Xiao G."/>
            <person name="Zheng P."/>
            <person name="Cen K."/>
            <person name="Zhan S."/>
            <person name="Wang C."/>
        </authorList>
    </citation>
    <scope>NUCLEOTIDE SEQUENCE [LARGE SCALE GENOMIC DNA]</scope>
    <source>
        <strain evidence="1 2">RCEF 1005</strain>
    </source>
</reference>
<name>A0A162I8L2_CORDF</name>
<dbReference type="Proteomes" id="UP000076881">
    <property type="component" value="Unassembled WGS sequence"/>
</dbReference>
<sequence length="197" mass="22092">MYAHRSSQLQPGKTYGEPASRMMEHKDIQQVSVQEDNCSSRHAQTGIARVCSDCIVKVQSKQLAAGLCIQHKGMCMSYRDSTPRLTGNVECGSTRQFIGGLDMHNKDVQRHAYQAIRLSRALEYGSQNEPPNSEAFEQERHHANAAQIHLQIRRLNAAIVRAVANRHGPLIGRRVPHMKQAWSVTIGGMRIILQKQS</sequence>
<keyword evidence="2" id="KW-1185">Reference proteome</keyword>
<gene>
    <name evidence="1" type="ORF">LEL_11017</name>
</gene>
<proteinExistence type="predicted"/>
<accession>A0A162I8L2</accession>
<protein>
    <submittedName>
        <fullName evidence="1">Uncharacterized protein</fullName>
    </submittedName>
</protein>
<organism evidence="1 2">
    <name type="scientific">Akanthomyces lecanii RCEF 1005</name>
    <dbReference type="NCBI Taxonomy" id="1081108"/>
    <lineage>
        <taxon>Eukaryota</taxon>
        <taxon>Fungi</taxon>
        <taxon>Dikarya</taxon>
        <taxon>Ascomycota</taxon>
        <taxon>Pezizomycotina</taxon>
        <taxon>Sordariomycetes</taxon>
        <taxon>Hypocreomycetidae</taxon>
        <taxon>Hypocreales</taxon>
        <taxon>Cordycipitaceae</taxon>
        <taxon>Akanthomyces</taxon>
        <taxon>Cordyceps confragosa</taxon>
    </lineage>
</organism>